<evidence type="ECO:0000256" key="2">
    <source>
        <dbReference type="ARBA" id="ARBA00022801"/>
    </source>
</evidence>
<evidence type="ECO:0000313" key="5">
    <source>
        <dbReference type="EMBL" id="CAB4762110.1"/>
    </source>
</evidence>
<dbReference type="EMBL" id="CAEZYR010000113">
    <property type="protein sequence ID" value="CAB4762110.1"/>
    <property type="molecule type" value="Genomic_DNA"/>
</dbReference>
<reference evidence="6" key="1">
    <citation type="submission" date="2020-05" db="EMBL/GenBank/DDBJ databases">
        <authorList>
            <person name="Chiriac C."/>
            <person name="Salcher M."/>
            <person name="Ghai R."/>
            <person name="Kavagutti S V."/>
        </authorList>
    </citation>
    <scope>NUCLEOTIDE SEQUENCE</scope>
</reference>
<dbReference type="GO" id="GO:0006285">
    <property type="term" value="P:base-excision repair, AP site formation"/>
    <property type="evidence" value="ECO:0007669"/>
    <property type="project" value="InterPro"/>
</dbReference>
<dbReference type="CDD" id="cd10028">
    <property type="entry name" value="UDG-F2_TDG_MUG"/>
    <property type="match status" value="1"/>
</dbReference>
<evidence type="ECO:0000256" key="1">
    <source>
        <dbReference type="ARBA" id="ARBA00022763"/>
    </source>
</evidence>
<dbReference type="SUPFAM" id="SSF52141">
    <property type="entry name" value="Uracil-DNA glycosylase-like"/>
    <property type="match status" value="1"/>
</dbReference>
<evidence type="ECO:0000256" key="3">
    <source>
        <dbReference type="ARBA" id="ARBA00023204"/>
    </source>
</evidence>
<dbReference type="Pfam" id="PF03167">
    <property type="entry name" value="UDG"/>
    <property type="match status" value="1"/>
</dbReference>
<dbReference type="InterPro" id="IPR015637">
    <property type="entry name" value="MUG/TDG"/>
</dbReference>
<dbReference type="AlphaFoldDB" id="A0A6J7I1Z2"/>
<keyword evidence="3" id="KW-0234">DNA repair</keyword>
<feature type="domain" description="Uracil-DNA glycosylase-like" evidence="4">
    <location>
        <begin position="99"/>
        <end position="237"/>
    </location>
</feature>
<name>A0A6J7I1Z2_9ZZZZ</name>
<dbReference type="InterPro" id="IPR005122">
    <property type="entry name" value="Uracil-DNA_glycosylase-like"/>
</dbReference>
<dbReference type="GO" id="GO:0008263">
    <property type="term" value="F:pyrimidine-specific mismatch base pair DNA N-glycosylase activity"/>
    <property type="evidence" value="ECO:0007669"/>
    <property type="project" value="TreeGrafter"/>
</dbReference>
<keyword evidence="2" id="KW-0378">Hydrolase</keyword>
<proteinExistence type="predicted"/>
<keyword evidence="1" id="KW-0227">DNA damage</keyword>
<dbReference type="Gene3D" id="3.40.470.10">
    <property type="entry name" value="Uracil-DNA glycosylase-like domain"/>
    <property type="match status" value="1"/>
</dbReference>
<protein>
    <submittedName>
        <fullName evidence="6">Unannotated protein</fullName>
    </submittedName>
</protein>
<dbReference type="PANTHER" id="PTHR12159">
    <property type="entry name" value="G/T AND G/U MISMATCH-SPECIFIC DNA GLYCOSYLASE"/>
    <property type="match status" value="1"/>
</dbReference>
<dbReference type="PANTHER" id="PTHR12159:SF9">
    <property type="entry name" value="G_T MISMATCH-SPECIFIC THYMINE DNA GLYCOSYLASE"/>
    <property type="match status" value="1"/>
</dbReference>
<organism evidence="6">
    <name type="scientific">freshwater metagenome</name>
    <dbReference type="NCBI Taxonomy" id="449393"/>
    <lineage>
        <taxon>unclassified sequences</taxon>
        <taxon>metagenomes</taxon>
        <taxon>ecological metagenomes</taxon>
    </lineage>
</organism>
<dbReference type="InterPro" id="IPR036895">
    <property type="entry name" value="Uracil-DNA_glycosylase-like_sf"/>
</dbReference>
<evidence type="ECO:0000259" key="4">
    <source>
        <dbReference type="Pfam" id="PF03167"/>
    </source>
</evidence>
<dbReference type="GO" id="GO:0004844">
    <property type="term" value="F:uracil DNA N-glycosylase activity"/>
    <property type="evidence" value="ECO:0007669"/>
    <property type="project" value="TreeGrafter"/>
</dbReference>
<evidence type="ECO:0000313" key="6">
    <source>
        <dbReference type="EMBL" id="CAB4924762.1"/>
    </source>
</evidence>
<gene>
    <name evidence="5" type="ORF">UFOPK2754_02478</name>
    <name evidence="6" type="ORF">UFOPK3543_02297</name>
</gene>
<sequence length="256" mass="27412">MRAPPPLRKGIVIAFDPRVLDLGHHAAIGVPRALADAYDTHQVGDRLLVRFAATMGAEQQRDLIEGGGFVGIDAPKINTPGSAGHVWIERARTLPDRAGPQLRVLLCGLNPSLYAADVGVGFARPGNRFWPAALTSGLLTVDRDPRHALDADGIGMTDLVKRATARADELSRNEYVTGAARVARLCHLLEPRVLCVVGLTGWRIGVDKHAATGQQPESIGRTLVYVMPNPSGLNAHVTVDDLTEHFRIVGALADEA</sequence>
<accession>A0A6J7I1Z2</accession>
<dbReference type="EMBL" id="CAFBMH010000107">
    <property type="protein sequence ID" value="CAB4924762.1"/>
    <property type="molecule type" value="Genomic_DNA"/>
</dbReference>